<dbReference type="InterPro" id="IPR050708">
    <property type="entry name" value="T6SS_VgrG/RHS"/>
</dbReference>
<dbReference type="InterPro" id="IPR003961">
    <property type="entry name" value="FN3_dom"/>
</dbReference>
<gene>
    <name evidence="3" type="ORF">SAMN05192579_106101</name>
</gene>
<feature type="domain" description="Fibronectin type-III" evidence="2">
    <location>
        <begin position="720"/>
        <end position="806"/>
    </location>
</feature>
<keyword evidence="4" id="KW-1185">Reference proteome</keyword>
<accession>A0A1I4C6D2</accession>
<dbReference type="PANTHER" id="PTHR32305:SF15">
    <property type="entry name" value="PROTEIN RHSA-RELATED"/>
    <property type="match status" value="1"/>
</dbReference>
<evidence type="ECO:0000313" key="3">
    <source>
        <dbReference type="EMBL" id="SFK75849.1"/>
    </source>
</evidence>
<keyword evidence="1" id="KW-0677">Repeat</keyword>
<dbReference type="InterPro" id="IPR013783">
    <property type="entry name" value="Ig-like_fold"/>
</dbReference>
<dbReference type="PANTHER" id="PTHR32305">
    <property type="match status" value="1"/>
</dbReference>
<reference evidence="4" key="1">
    <citation type="submission" date="2016-10" db="EMBL/GenBank/DDBJ databases">
        <authorList>
            <person name="Varghese N."/>
            <person name="Submissions S."/>
        </authorList>
    </citation>
    <scope>NUCLEOTIDE SEQUENCE [LARGE SCALE GENOMIC DNA]</scope>
    <source>
        <strain evidence="4">MO64</strain>
    </source>
</reference>
<name>A0A1I4C6D2_9GAMM</name>
<dbReference type="Gene3D" id="3.90.930.1">
    <property type="match status" value="1"/>
</dbReference>
<dbReference type="RefSeq" id="WP_092703228.1">
    <property type="nucleotide sequence ID" value="NZ_FOSR01000006.1"/>
</dbReference>
<protein>
    <submittedName>
        <fullName evidence="3">YD repeat-containing protein</fullName>
    </submittedName>
</protein>
<proteinExistence type="predicted"/>
<dbReference type="AlphaFoldDB" id="A0A1I4C6D2"/>
<dbReference type="PROSITE" id="PS50853">
    <property type="entry name" value="FN3"/>
    <property type="match status" value="3"/>
</dbReference>
<dbReference type="InterPro" id="IPR031325">
    <property type="entry name" value="RHS_repeat"/>
</dbReference>
<sequence length="992" mass="103075">MSQGNFTLYYNTARKIPQALSNTYWSTNLDYTLTDGKCFVNKNTGELICSAKIYQRPDGSTLTFDSQSGGYVESGGGGLATLTYDSASSTYILHDEDATTKVFDTYENIKSITDSSGIGWTIAGSGPASASTYTVTHSSGKSYSVTRNSSDTITVTDPSGNAYVLHLTNDGNYTSITYPGSPATTVSFKYGLSALPGLLTEVDYNGAPYDYTSYNTNSSSPYYGWATANYLADNSESATILYAKDAAGNLQATITNALGHHRVQTYDGTNGPGGTYNGQLSAISDDAVADCGATIRGRSYDANGNLSKEVDNNGNVHTYTYAATGQLQSETEAAGTSLARTTDYTWDSDLRLNRLTSVTVEGWSKTTYTYNAQNRLASVSVTNLSGNGSANQTLTTTYGYTLYASGMVHVMTVTHPSPGNSDVDTYTFDALGNLTSRANGLGQATTFSNYNGLGEPQHVVGPNGDVTDYSYDARGRVATKTTHPNGVAATWTYGYDGYGQLASLAVPDGETTAWNHDAEMRVTSIVRNDKDGASTESFGYDANGDVTSHTVSRNGTPSLSETLSYDALGRLYKRQGNHGQLLTYGYDGNGNVLTVTDATGHTVSNQYDALNRVTKTISSGGASPALPSGVPNLSVPANNANGNYSVSWSGVTGAASYVLQQRDNGGAWTTVQDGTATSWAATGKSDGTYSYRVRACNVTGCGAWSGVASVIVQRLTPPPAPASVSVPATSSGNVAVSWPSSSTATSYTLQHRLGTGSWNTVYSGGNTSTTVTESATGSYTYQVQACGAGGCSGWTGSGTVAVTVPPASAPNLSVPSSNSTGSYTVSWTGIGGATSYTLQGQVNGGSWGTIQASSSTSRGESGKGNGTYGYRVQACNAGGCGPWSGAGSVTVLRVPATPAGLSATVYKEFLSDTRPPKTTYTLTATWSSVAGASSYNFNYCQPSGSCPTQSVATPSVPDFYVQGGAVSAKVQACNASGCSAWSAVVTPTVVNE</sequence>
<dbReference type="InterPro" id="IPR056823">
    <property type="entry name" value="TEN-like_YD-shell"/>
</dbReference>
<dbReference type="InterPro" id="IPR036116">
    <property type="entry name" value="FN3_sf"/>
</dbReference>
<evidence type="ECO:0000256" key="1">
    <source>
        <dbReference type="ARBA" id="ARBA00022737"/>
    </source>
</evidence>
<dbReference type="Gene3D" id="2.180.10.10">
    <property type="entry name" value="RHS repeat-associated core"/>
    <property type="match status" value="1"/>
</dbReference>
<dbReference type="SUPFAM" id="SSF49265">
    <property type="entry name" value="Fibronectin type III"/>
    <property type="match status" value="2"/>
</dbReference>
<dbReference type="Gene3D" id="2.60.40.10">
    <property type="entry name" value="Immunoglobulins"/>
    <property type="match status" value="4"/>
</dbReference>
<feature type="domain" description="Fibronectin type-III" evidence="2">
    <location>
        <begin position="809"/>
        <end position="894"/>
    </location>
</feature>
<dbReference type="CDD" id="cd00063">
    <property type="entry name" value="FN3"/>
    <property type="match status" value="2"/>
</dbReference>
<feature type="domain" description="Fibronectin type-III" evidence="2">
    <location>
        <begin position="629"/>
        <end position="719"/>
    </location>
</feature>
<evidence type="ECO:0000259" key="2">
    <source>
        <dbReference type="PROSITE" id="PS50853"/>
    </source>
</evidence>
<dbReference type="EMBL" id="FOSR01000006">
    <property type="protein sequence ID" value="SFK75849.1"/>
    <property type="molecule type" value="Genomic_DNA"/>
</dbReference>
<dbReference type="Pfam" id="PF05593">
    <property type="entry name" value="RHS_repeat"/>
    <property type="match status" value="2"/>
</dbReference>
<dbReference type="SMART" id="SM00060">
    <property type="entry name" value="FN3"/>
    <property type="match status" value="3"/>
</dbReference>
<dbReference type="Proteomes" id="UP000198725">
    <property type="component" value="Unassembled WGS sequence"/>
</dbReference>
<dbReference type="NCBIfam" id="TIGR01643">
    <property type="entry name" value="YD_repeat_2x"/>
    <property type="match status" value="2"/>
</dbReference>
<dbReference type="Pfam" id="PF25023">
    <property type="entry name" value="TEN_YD-shell"/>
    <property type="match status" value="1"/>
</dbReference>
<dbReference type="InterPro" id="IPR006530">
    <property type="entry name" value="YD"/>
</dbReference>
<organism evidence="3 4">
    <name type="scientific">Rhodanobacter glycinis</name>
    <dbReference type="NCBI Taxonomy" id="582702"/>
    <lineage>
        <taxon>Bacteria</taxon>
        <taxon>Pseudomonadati</taxon>
        <taxon>Pseudomonadota</taxon>
        <taxon>Gammaproteobacteria</taxon>
        <taxon>Lysobacterales</taxon>
        <taxon>Rhodanobacteraceae</taxon>
        <taxon>Rhodanobacter</taxon>
    </lineage>
</organism>
<evidence type="ECO:0000313" key="4">
    <source>
        <dbReference type="Proteomes" id="UP000198725"/>
    </source>
</evidence>